<dbReference type="PANTHER" id="PTHR43353">
    <property type="entry name" value="SUCCINATE-SEMIALDEHYDE DEHYDROGENASE, MITOCHONDRIAL"/>
    <property type="match status" value="1"/>
</dbReference>
<dbReference type="SUPFAM" id="SSF53720">
    <property type="entry name" value="ALDH-like"/>
    <property type="match status" value="1"/>
</dbReference>
<dbReference type="EMBL" id="NEVU01000003">
    <property type="protein sequence ID" value="OZI71258.1"/>
    <property type="molecule type" value="Genomic_DNA"/>
</dbReference>
<gene>
    <name evidence="4" type="ORF">CAL22_15505</name>
</gene>
<dbReference type="Gene3D" id="3.40.309.10">
    <property type="entry name" value="Aldehyde Dehydrogenase, Chain A, domain 2"/>
    <property type="match status" value="1"/>
</dbReference>
<evidence type="ECO:0000313" key="5">
    <source>
        <dbReference type="Proteomes" id="UP000216429"/>
    </source>
</evidence>
<dbReference type="FunFam" id="3.40.605.10:FF:000033">
    <property type="entry name" value="NAD-dependent succinate-semialdehyde dehydrogenase"/>
    <property type="match status" value="1"/>
</dbReference>
<dbReference type="Pfam" id="PF00171">
    <property type="entry name" value="Aldedh"/>
    <property type="match status" value="1"/>
</dbReference>
<dbReference type="CDD" id="cd07103">
    <property type="entry name" value="ALDH_F5_SSADH_GabD"/>
    <property type="match status" value="1"/>
</dbReference>
<dbReference type="AlphaFoldDB" id="A0A261VAT5"/>
<evidence type="ECO:0000256" key="1">
    <source>
        <dbReference type="ARBA" id="ARBA00009986"/>
    </source>
</evidence>
<dbReference type="Proteomes" id="UP000216429">
    <property type="component" value="Unassembled WGS sequence"/>
</dbReference>
<reference evidence="5" key="1">
    <citation type="submission" date="2017-05" db="EMBL/GenBank/DDBJ databases">
        <title>Complete and WGS of Bordetella genogroups.</title>
        <authorList>
            <person name="Spilker T."/>
            <person name="Lipuma J."/>
        </authorList>
    </citation>
    <scope>NUCLEOTIDE SEQUENCE [LARGE SCALE GENOMIC DNA]</scope>
    <source>
        <strain evidence="5">AU6712</strain>
    </source>
</reference>
<evidence type="ECO:0000313" key="4">
    <source>
        <dbReference type="EMBL" id="OZI71258.1"/>
    </source>
</evidence>
<feature type="domain" description="Aldehyde dehydrogenase" evidence="3">
    <location>
        <begin position="14"/>
        <end position="473"/>
    </location>
</feature>
<dbReference type="OrthoDB" id="6187633at2"/>
<dbReference type="InterPro" id="IPR015590">
    <property type="entry name" value="Aldehyde_DH_dom"/>
</dbReference>
<sequence>MTYPGTQLFIAGQWRAGAKGKTLDVVSPSSGKVLAQVARAEIADLDDAIVAVGTGFSIWSSMLAIERNRIMRKAAEQLRERAAFIAELITQEQGKTLTEAMGEVRASADTLEWYADESLRIYGRLVPSRVAANVRNMVVKDPIGPVAAFTPWNYPLTQVVRKVGAALAAGCALIVKAPEETPAAPAELMRALQEAGLPDGVVNLVFGDPAQISSYLVAHPVIRKITFTGSTAVGKQLAALAGQYMKRASMELGGHAPVLIAEDADLDLAVDACIAAKFRNSGQVCVSPSRFLVQSRVASAFAERFSERAKQLKVDDGMVAGSQVGPLSNPRRVLAMKKLTGDALARGATLLAGGKALDRPGNFWEPTVLFNVPADALAFNEEPFGPLASVMPFDHVEQAIEEANRLPYGLAAYAFTSSLKYSDLFIRRLQAGLLWINMPSIPAVEMPFGGVKDSGYGSDCGPEAIEGYLVARSISMCSH</sequence>
<comment type="caution">
    <text evidence="4">The sequence shown here is derived from an EMBL/GenBank/DDBJ whole genome shotgun (WGS) entry which is preliminary data.</text>
</comment>
<name>A0A261VAT5_9BORD</name>
<dbReference type="InterPro" id="IPR016161">
    <property type="entry name" value="Ald_DH/histidinol_DH"/>
</dbReference>
<evidence type="ECO:0000259" key="3">
    <source>
        <dbReference type="Pfam" id="PF00171"/>
    </source>
</evidence>
<evidence type="ECO:0000256" key="2">
    <source>
        <dbReference type="ARBA" id="ARBA00023002"/>
    </source>
</evidence>
<dbReference type="GO" id="GO:0009450">
    <property type="term" value="P:gamma-aminobutyric acid catabolic process"/>
    <property type="evidence" value="ECO:0007669"/>
    <property type="project" value="TreeGrafter"/>
</dbReference>
<organism evidence="4 5">
    <name type="scientific">Bordetella genomosp. 12</name>
    <dbReference type="NCBI Taxonomy" id="463035"/>
    <lineage>
        <taxon>Bacteria</taxon>
        <taxon>Pseudomonadati</taxon>
        <taxon>Pseudomonadota</taxon>
        <taxon>Betaproteobacteria</taxon>
        <taxon>Burkholderiales</taxon>
        <taxon>Alcaligenaceae</taxon>
        <taxon>Bordetella</taxon>
    </lineage>
</organism>
<proteinExistence type="inferred from homology"/>
<keyword evidence="2" id="KW-0560">Oxidoreductase</keyword>
<keyword evidence="5" id="KW-1185">Reference proteome</keyword>
<dbReference type="RefSeq" id="WP_094814759.1">
    <property type="nucleotide sequence ID" value="NZ_NEVU01000003.1"/>
</dbReference>
<protein>
    <submittedName>
        <fullName evidence="4">NAD-dependent succinate-semialdehyde dehydrogenase</fullName>
    </submittedName>
</protein>
<dbReference type="InterPro" id="IPR016162">
    <property type="entry name" value="Ald_DH_N"/>
</dbReference>
<dbReference type="InterPro" id="IPR050740">
    <property type="entry name" value="Aldehyde_DH_Superfamily"/>
</dbReference>
<comment type="similarity">
    <text evidence="1">Belongs to the aldehyde dehydrogenase family.</text>
</comment>
<dbReference type="GO" id="GO:0004777">
    <property type="term" value="F:succinate-semialdehyde dehydrogenase (NAD+) activity"/>
    <property type="evidence" value="ECO:0007669"/>
    <property type="project" value="TreeGrafter"/>
</dbReference>
<dbReference type="PANTHER" id="PTHR43353:SF5">
    <property type="entry name" value="SUCCINATE-SEMIALDEHYDE DEHYDROGENASE, MITOCHONDRIAL"/>
    <property type="match status" value="1"/>
</dbReference>
<dbReference type="InterPro" id="IPR016163">
    <property type="entry name" value="Ald_DH_C"/>
</dbReference>
<dbReference type="Gene3D" id="3.40.605.10">
    <property type="entry name" value="Aldehyde Dehydrogenase, Chain A, domain 1"/>
    <property type="match status" value="1"/>
</dbReference>
<accession>A0A261VAT5</accession>